<feature type="chain" id="PRO_5025362738" evidence="7">
    <location>
        <begin position="25"/>
        <end position="602"/>
    </location>
</feature>
<name>A0A6A7A5A2_9PLEO</name>
<dbReference type="OrthoDB" id="443318at2759"/>
<reference evidence="8" key="1">
    <citation type="journal article" date="2020" name="Stud. Mycol.">
        <title>101 Dothideomycetes genomes: a test case for predicting lifestyles and emergence of pathogens.</title>
        <authorList>
            <person name="Haridas S."/>
            <person name="Albert R."/>
            <person name="Binder M."/>
            <person name="Bloem J."/>
            <person name="Labutti K."/>
            <person name="Salamov A."/>
            <person name="Andreopoulos B."/>
            <person name="Baker S."/>
            <person name="Barry K."/>
            <person name="Bills G."/>
            <person name="Bluhm B."/>
            <person name="Cannon C."/>
            <person name="Castanera R."/>
            <person name="Culley D."/>
            <person name="Daum C."/>
            <person name="Ezra D."/>
            <person name="Gonzalez J."/>
            <person name="Henrissat B."/>
            <person name="Kuo A."/>
            <person name="Liang C."/>
            <person name="Lipzen A."/>
            <person name="Lutzoni F."/>
            <person name="Magnuson J."/>
            <person name="Mondo S."/>
            <person name="Nolan M."/>
            <person name="Ohm R."/>
            <person name="Pangilinan J."/>
            <person name="Park H.-J."/>
            <person name="Ramirez L."/>
            <person name="Alfaro M."/>
            <person name="Sun H."/>
            <person name="Tritt A."/>
            <person name="Yoshinaga Y."/>
            <person name="Zwiers L.-H."/>
            <person name="Turgeon B."/>
            <person name="Goodwin S."/>
            <person name="Spatafora J."/>
            <person name="Crous P."/>
            <person name="Grigoriev I."/>
        </authorList>
    </citation>
    <scope>NUCLEOTIDE SEQUENCE</scope>
    <source>
        <strain evidence="8">CBS 113818</strain>
    </source>
</reference>
<dbReference type="Gene3D" id="3.40.50.1820">
    <property type="entry name" value="alpha/beta hydrolase"/>
    <property type="match status" value="1"/>
</dbReference>
<comment type="similarity">
    <text evidence="1">Belongs to the peptidase S10 family.</text>
</comment>
<accession>A0A6A7A5A2</accession>
<keyword evidence="6" id="KW-0325">Glycoprotein</keyword>
<organism evidence="8 9">
    <name type="scientific">Ophiobolus disseminans</name>
    <dbReference type="NCBI Taxonomy" id="1469910"/>
    <lineage>
        <taxon>Eukaryota</taxon>
        <taxon>Fungi</taxon>
        <taxon>Dikarya</taxon>
        <taxon>Ascomycota</taxon>
        <taxon>Pezizomycotina</taxon>
        <taxon>Dothideomycetes</taxon>
        <taxon>Pleosporomycetidae</taxon>
        <taxon>Pleosporales</taxon>
        <taxon>Pleosporineae</taxon>
        <taxon>Phaeosphaeriaceae</taxon>
        <taxon>Ophiobolus</taxon>
    </lineage>
</organism>
<evidence type="ECO:0000256" key="2">
    <source>
        <dbReference type="ARBA" id="ARBA00022645"/>
    </source>
</evidence>
<evidence type="ECO:0000313" key="8">
    <source>
        <dbReference type="EMBL" id="KAF2827958.1"/>
    </source>
</evidence>
<evidence type="ECO:0000256" key="5">
    <source>
        <dbReference type="ARBA" id="ARBA00022801"/>
    </source>
</evidence>
<keyword evidence="9" id="KW-1185">Reference proteome</keyword>
<evidence type="ECO:0000256" key="1">
    <source>
        <dbReference type="ARBA" id="ARBA00009431"/>
    </source>
</evidence>
<protein>
    <submittedName>
        <fullName evidence="8">Alpha/beta-hydrolase</fullName>
    </submittedName>
</protein>
<dbReference type="InterPro" id="IPR029058">
    <property type="entry name" value="AB_hydrolase_fold"/>
</dbReference>
<sequence>MLNLFKYLAFVCLVLGIFPTHVVGNDHFRNNTNRVHTINSTIISEVTISYKQSTICETTPGVRSFSGYINIPSSALGGFSGPSEYNASIFFWYFESRNDPKNAPLSLYLGGGPGTTSLMGATVENGPCYINRDSNSTTLNPWSWNNNVNMLYIDQPVQVGFSYDELVPSILDLLTDTITPSNGSEASNATSVTGILPSQNSANAVNTTMNAARVLWQFTQIWLQDFPEYKSSDNRLSIWANSYGGHWGPGTMSFFQSQNSKIERGVLNATHLYLDTLGITNGCIDSKIEAPFYPEFAINNTYGFRAISNATYLDARNNLTKEGGCFGLIEQCRNLATLHDPDNIGTNDVVNNACATATLYCFQFVQGAYTAESGRNAFDISRSTHAIFPPDYIIGLMNQAWVQRDLGVPLNFSIGANHIVDTFFGVTGDPFKVTISTLQGVVSSGVKVALVFGDRDYRCNWLGGEAVSLALDKPGFREAGYAHISTSANSSTGVVRQRNGLSFSRVFDAGHAVGAYQPETVSEIFERVMFDKDVATGKIDVKGNASYSSVGLESSFGIKNVLPESPKNECYVWDAVVTCTDDERKALADGSAVVEDFILVSK</sequence>
<dbReference type="InterPro" id="IPR001563">
    <property type="entry name" value="Peptidase_S10"/>
</dbReference>
<dbReference type="Pfam" id="PF00450">
    <property type="entry name" value="Peptidase_S10"/>
    <property type="match status" value="1"/>
</dbReference>
<gene>
    <name evidence="8" type="ORF">CC86DRAFT_347836</name>
</gene>
<dbReference type="EMBL" id="MU006223">
    <property type="protein sequence ID" value="KAF2827958.1"/>
    <property type="molecule type" value="Genomic_DNA"/>
</dbReference>
<dbReference type="GO" id="GO:0006508">
    <property type="term" value="P:proteolysis"/>
    <property type="evidence" value="ECO:0007669"/>
    <property type="project" value="UniProtKB-KW"/>
</dbReference>
<proteinExistence type="inferred from homology"/>
<keyword evidence="4 7" id="KW-0732">Signal</keyword>
<feature type="signal peptide" evidence="7">
    <location>
        <begin position="1"/>
        <end position="24"/>
    </location>
</feature>
<dbReference type="SUPFAM" id="SSF53474">
    <property type="entry name" value="alpha/beta-Hydrolases"/>
    <property type="match status" value="1"/>
</dbReference>
<dbReference type="PRINTS" id="PR00724">
    <property type="entry name" value="CRBOXYPTASEC"/>
</dbReference>
<dbReference type="AlphaFoldDB" id="A0A6A7A5A2"/>
<evidence type="ECO:0000256" key="6">
    <source>
        <dbReference type="ARBA" id="ARBA00023180"/>
    </source>
</evidence>
<evidence type="ECO:0000256" key="4">
    <source>
        <dbReference type="ARBA" id="ARBA00022729"/>
    </source>
</evidence>
<dbReference type="GO" id="GO:0004185">
    <property type="term" value="F:serine-type carboxypeptidase activity"/>
    <property type="evidence" value="ECO:0007669"/>
    <property type="project" value="InterPro"/>
</dbReference>
<keyword evidence="2" id="KW-0121">Carboxypeptidase</keyword>
<dbReference type="GO" id="GO:0000324">
    <property type="term" value="C:fungal-type vacuole"/>
    <property type="evidence" value="ECO:0007669"/>
    <property type="project" value="TreeGrafter"/>
</dbReference>
<evidence type="ECO:0000256" key="7">
    <source>
        <dbReference type="SAM" id="SignalP"/>
    </source>
</evidence>
<evidence type="ECO:0000313" key="9">
    <source>
        <dbReference type="Proteomes" id="UP000799424"/>
    </source>
</evidence>
<evidence type="ECO:0000256" key="3">
    <source>
        <dbReference type="ARBA" id="ARBA00022670"/>
    </source>
</evidence>
<dbReference type="PANTHER" id="PTHR11802:SF189">
    <property type="entry name" value="CARBOXYPEPTIDASE"/>
    <property type="match status" value="1"/>
</dbReference>
<keyword evidence="5 8" id="KW-0378">Hydrolase</keyword>
<dbReference type="PANTHER" id="PTHR11802">
    <property type="entry name" value="SERINE PROTEASE FAMILY S10 SERINE CARBOXYPEPTIDASE"/>
    <property type="match status" value="1"/>
</dbReference>
<dbReference type="Proteomes" id="UP000799424">
    <property type="component" value="Unassembled WGS sequence"/>
</dbReference>
<keyword evidence="3" id="KW-0645">Protease</keyword>